<evidence type="ECO:0000256" key="12">
    <source>
        <dbReference type="ARBA" id="ARBA00023242"/>
    </source>
</evidence>
<dbReference type="GO" id="GO:0005783">
    <property type="term" value="C:endoplasmic reticulum"/>
    <property type="evidence" value="ECO:0007669"/>
    <property type="project" value="UniProtKB-SubCell"/>
</dbReference>
<dbReference type="GO" id="GO:0046622">
    <property type="term" value="P:positive regulation of organ growth"/>
    <property type="evidence" value="ECO:0007669"/>
    <property type="project" value="InterPro"/>
</dbReference>
<evidence type="ECO:0000256" key="7">
    <source>
        <dbReference type="ARBA" id="ARBA00022490"/>
    </source>
</evidence>
<evidence type="ECO:0000256" key="13">
    <source>
        <dbReference type="SAM" id="Phobius"/>
    </source>
</evidence>
<evidence type="ECO:0000256" key="8">
    <source>
        <dbReference type="ARBA" id="ARBA00022692"/>
    </source>
</evidence>
<dbReference type="InterPro" id="IPR037468">
    <property type="entry name" value="ARGOS/ARL/OSR1"/>
</dbReference>
<reference evidence="14 15" key="1">
    <citation type="submission" date="2018-06" db="EMBL/GenBank/DDBJ databases">
        <title>WGS assembly of Brassica rapa FPsc.</title>
        <authorList>
            <person name="Bowman J."/>
            <person name="Kohchi T."/>
            <person name="Yamato K."/>
            <person name="Jenkins J."/>
            <person name="Shu S."/>
            <person name="Ishizaki K."/>
            <person name="Yamaoka S."/>
            <person name="Nishihama R."/>
            <person name="Nakamura Y."/>
            <person name="Berger F."/>
            <person name="Adam C."/>
            <person name="Aki S."/>
            <person name="Althoff F."/>
            <person name="Araki T."/>
            <person name="Arteaga-Vazquez M."/>
            <person name="Balasubrmanian S."/>
            <person name="Bauer D."/>
            <person name="Boehm C."/>
            <person name="Briginshaw L."/>
            <person name="Caballero-Perez J."/>
            <person name="Catarino B."/>
            <person name="Chen F."/>
            <person name="Chiyoda S."/>
            <person name="Chovatia M."/>
            <person name="Davies K."/>
            <person name="Delmans M."/>
            <person name="Demura T."/>
            <person name="Dierschke T."/>
            <person name="Dolan L."/>
            <person name="Dorantes-Acosta A."/>
            <person name="Eklund D."/>
            <person name="Florent S."/>
            <person name="Flores-Sandoval E."/>
            <person name="Fujiyama A."/>
            <person name="Fukuzawa H."/>
            <person name="Galik B."/>
            <person name="Grimanelli D."/>
            <person name="Grimwood J."/>
            <person name="Grossniklaus U."/>
            <person name="Hamada T."/>
            <person name="Haseloff J."/>
            <person name="Hetherington A."/>
            <person name="Higo A."/>
            <person name="Hirakawa Y."/>
            <person name="Hundley H."/>
            <person name="Ikeda Y."/>
            <person name="Inoue K."/>
            <person name="Inoue S."/>
            <person name="Ishida S."/>
            <person name="Jia Q."/>
            <person name="Kakita M."/>
            <person name="Kanazawa T."/>
            <person name="Kawai Y."/>
            <person name="Kawashima T."/>
            <person name="Kennedy M."/>
            <person name="Kinose K."/>
            <person name="Kinoshita T."/>
            <person name="Kohara Y."/>
            <person name="Koide E."/>
            <person name="Komatsu K."/>
            <person name="Kopischke S."/>
            <person name="Kubo M."/>
            <person name="Kyozuka J."/>
            <person name="Lagercrantz U."/>
            <person name="Lin S."/>
            <person name="Lindquist E."/>
            <person name="Lipzen A."/>
            <person name="Lu C."/>
            <person name="Luna E."/>
            <person name="Martienssen R."/>
            <person name="Minamino N."/>
            <person name="Mizutani M."/>
            <person name="Mizutani M."/>
            <person name="Mochizuki N."/>
            <person name="Monte I."/>
            <person name="Mosher R."/>
            <person name="Nagasaki H."/>
            <person name="Nakagami H."/>
            <person name="Naramoto S."/>
            <person name="Nishitani K."/>
            <person name="Ohtani M."/>
            <person name="Okamoto T."/>
            <person name="Okumura M."/>
            <person name="Phillips J."/>
            <person name="Pollak B."/>
            <person name="Reinders A."/>
            <person name="Roevekamp M."/>
            <person name="Sano R."/>
            <person name="Sawa S."/>
            <person name="Schmid M."/>
            <person name="Shirakawa M."/>
            <person name="Solano R."/>
            <person name="Spunde A."/>
            <person name="Suetsugu N."/>
            <person name="Sugano S."/>
            <person name="Sugiyama A."/>
            <person name="Sun R."/>
            <person name="Suzuki Y."/>
            <person name="Takenaka M."/>
            <person name="Takezawa D."/>
            <person name="Tomogane H."/>
            <person name="Tsuzuki M."/>
            <person name="Ueda T."/>
            <person name="Umeda M."/>
            <person name="Ward J."/>
            <person name="Watanabe Y."/>
            <person name="Yazaki K."/>
            <person name="Yokoyama R."/>
            <person name="Yoshitake Y."/>
            <person name="Yotsui I."/>
            <person name="Zachgo S."/>
            <person name="Schmutz J."/>
        </authorList>
    </citation>
    <scope>NUCLEOTIDE SEQUENCE [LARGE SCALE GENOMIC DNA]</scope>
    <source>
        <strain evidence="15">cv. B-3</strain>
    </source>
</reference>
<keyword evidence="10 13" id="KW-1133">Transmembrane helix</keyword>
<protein>
    <submittedName>
        <fullName evidence="14">Uncharacterized protein</fullName>
    </submittedName>
</protein>
<evidence type="ECO:0000256" key="6">
    <source>
        <dbReference type="ARBA" id="ARBA00022473"/>
    </source>
</evidence>
<proteinExistence type="inferred from homology"/>
<keyword evidence="6" id="KW-0217">Developmental protein</keyword>
<feature type="transmembrane region" description="Helical" evidence="13">
    <location>
        <begin position="56"/>
        <end position="74"/>
    </location>
</feature>
<dbReference type="GO" id="GO:0009725">
    <property type="term" value="P:response to hormone"/>
    <property type="evidence" value="ECO:0007669"/>
    <property type="project" value="UniProtKB-ARBA"/>
</dbReference>
<keyword evidence="11 13" id="KW-0472">Membrane</keyword>
<keyword evidence="7" id="KW-0963">Cytoplasm</keyword>
<evidence type="ECO:0000256" key="4">
    <source>
        <dbReference type="ARBA" id="ARBA00004496"/>
    </source>
</evidence>
<name>A0A398A353_BRACM</name>
<dbReference type="EMBL" id="CM010630">
    <property type="protein sequence ID" value="RID70060.1"/>
    <property type="molecule type" value="Genomic_DNA"/>
</dbReference>
<accession>A0A398A353</accession>
<evidence type="ECO:0000256" key="9">
    <source>
        <dbReference type="ARBA" id="ARBA00022824"/>
    </source>
</evidence>
<evidence type="ECO:0000256" key="5">
    <source>
        <dbReference type="ARBA" id="ARBA00006891"/>
    </source>
</evidence>
<keyword evidence="8 13" id="KW-0812">Transmembrane</keyword>
<organism evidence="14 15">
    <name type="scientific">Brassica campestris</name>
    <name type="common">Field mustard</name>
    <dbReference type="NCBI Taxonomy" id="3711"/>
    <lineage>
        <taxon>Eukaryota</taxon>
        <taxon>Viridiplantae</taxon>
        <taxon>Streptophyta</taxon>
        <taxon>Embryophyta</taxon>
        <taxon>Tracheophyta</taxon>
        <taxon>Spermatophyta</taxon>
        <taxon>Magnoliopsida</taxon>
        <taxon>eudicotyledons</taxon>
        <taxon>Gunneridae</taxon>
        <taxon>Pentapetalae</taxon>
        <taxon>rosids</taxon>
        <taxon>malvids</taxon>
        <taxon>Brassicales</taxon>
        <taxon>Brassicaceae</taxon>
        <taxon>Brassiceae</taxon>
        <taxon>Brassica</taxon>
    </lineage>
</organism>
<evidence type="ECO:0000256" key="3">
    <source>
        <dbReference type="ARBA" id="ARBA00004240"/>
    </source>
</evidence>
<keyword evidence="9" id="KW-0256">Endoplasmic reticulum</keyword>
<evidence type="ECO:0000313" key="14">
    <source>
        <dbReference type="EMBL" id="RID70060.1"/>
    </source>
</evidence>
<keyword evidence="12" id="KW-0539">Nucleus</keyword>
<evidence type="ECO:0000256" key="1">
    <source>
        <dbReference type="ARBA" id="ARBA00004123"/>
    </source>
</evidence>
<dbReference type="GO" id="GO:0016020">
    <property type="term" value="C:membrane"/>
    <property type="evidence" value="ECO:0007669"/>
    <property type="project" value="UniProtKB-SubCell"/>
</dbReference>
<dbReference type="PANTHER" id="PTHR36023">
    <property type="entry name" value="ARGOS-LIKE PROTEIN"/>
    <property type="match status" value="1"/>
</dbReference>
<evidence type="ECO:0000256" key="11">
    <source>
        <dbReference type="ARBA" id="ARBA00023136"/>
    </source>
</evidence>
<evidence type="ECO:0000256" key="2">
    <source>
        <dbReference type="ARBA" id="ARBA00004141"/>
    </source>
</evidence>
<comment type="subcellular location">
    <subcellularLocation>
        <location evidence="4">Cytoplasm</location>
    </subcellularLocation>
    <subcellularLocation>
        <location evidence="3">Endoplasmic reticulum</location>
    </subcellularLocation>
    <subcellularLocation>
        <location evidence="2">Membrane</location>
        <topology evidence="2">Multi-pass membrane protein</topology>
    </subcellularLocation>
    <subcellularLocation>
        <location evidence="1">Nucleus</location>
    </subcellularLocation>
</comment>
<dbReference type="OrthoDB" id="1113320at2759"/>
<sequence>MRVHNHRLRFEVTPKPTMSLPGISFITARSVAVILFLCLFLLILPPFLPPLPPPPSTLLLLPLLLMILLIFLAFSPSNDPSLTVEVEPLDP</sequence>
<evidence type="ECO:0000256" key="10">
    <source>
        <dbReference type="ARBA" id="ARBA00022989"/>
    </source>
</evidence>
<dbReference type="AlphaFoldDB" id="A0A398A353"/>
<comment type="similarity">
    <text evidence="5">Belongs to the plant organ size related (OSR) protein family.</text>
</comment>
<dbReference type="PANTHER" id="PTHR36023:SF9">
    <property type="entry name" value="PROTEIN ORGAN SIZE RELATED 1"/>
    <property type="match status" value="1"/>
</dbReference>
<gene>
    <name evidence="14" type="ORF">BRARA_C02112</name>
</gene>
<dbReference type="GO" id="GO:0005634">
    <property type="term" value="C:nucleus"/>
    <property type="evidence" value="ECO:0007669"/>
    <property type="project" value="UniProtKB-SubCell"/>
</dbReference>
<evidence type="ECO:0000313" key="15">
    <source>
        <dbReference type="Proteomes" id="UP000264353"/>
    </source>
</evidence>
<dbReference type="Proteomes" id="UP000264353">
    <property type="component" value="Chromosome A3"/>
</dbReference>
<feature type="transmembrane region" description="Helical" evidence="13">
    <location>
        <begin position="20"/>
        <end position="44"/>
    </location>
</feature>
<dbReference type="SMR" id="A0A398A353"/>